<reference evidence="7" key="1">
    <citation type="submission" date="2016-01" db="EMBL/GenBank/DDBJ databases">
        <title>Reference transcriptome for the parasite Schistocephalus solidus: insights into the molecular evolution of parasitism.</title>
        <authorList>
            <person name="Hebert F.O."/>
            <person name="Grambauer S."/>
            <person name="Barber I."/>
            <person name="Landry C.R."/>
            <person name="Aubin-Horth N."/>
        </authorList>
    </citation>
    <scope>NUCLEOTIDE SEQUENCE</scope>
</reference>
<dbReference type="PANTHER" id="PTHR13798:SF11">
    <property type="entry name" value="RNA-BINDING PROTEIN 7-RELATED"/>
    <property type="match status" value="1"/>
</dbReference>
<sequence length="214" mass="24023">MEVDRTLYISNLSPKMSEEIIYELFLQAGPIESVSLKGNFGFVTFEDEESVLYSCSLFEGVRLFDQELKIKPRAGSKYANHHLISVPPYLNGEIPIPSRGHSSGHLSQQLPRFFVTSSPLPNNFPYDGSVLNTPLIATDLPGKYATNYVFNHLSQYHRTVSYNSGSFSQPRSDFNGGLMAPKFHPTNFPPMDSSHQNSSHHLDHLHRSYSSGLN</sequence>
<comment type="subcellular location">
    <subcellularLocation>
        <location evidence="1">Nucleus</location>
        <location evidence="1">Nucleoplasm</location>
    </subcellularLocation>
</comment>
<feature type="region of interest" description="Disordered" evidence="5">
    <location>
        <begin position="176"/>
        <end position="214"/>
    </location>
</feature>
<accession>A0A0X3PCL3</accession>
<feature type="domain" description="RRM" evidence="6">
    <location>
        <begin position="5"/>
        <end position="75"/>
    </location>
</feature>
<name>A0A0X3PCL3_SCHSO</name>
<dbReference type="AlphaFoldDB" id="A0A0X3PCL3"/>
<dbReference type="Pfam" id="PF00076">
    <property type="entry name" value="RRM_1"/>
    <property type="match status" value="1"/>
</dbReference>
<protein>
    <submittedName>
        <fullName evidence="7">RNA-binding protein 7</fullName>
    </submittedName>
</protein>
<keyword evidence="3" id="KW-0539">Nucleus</keyword>
<dbReference type="GO" id="GO:0005654">
    <property type="term" value="C:nucleoplasm"/>
    <property type="evidence" value="ECO:0007669"/>
    <property type="project" value="UniProtKB-SubCell"/>
</dbReference>
<evidence type="ECO:0000256" key="5">
    <source>
        <dbReference type="SAM" id="MobiDB-lite"/>
    </source>
</evidence>
<keyword evidence="2 4" id="KW-0694">RNA-binding</keyword>
<dbReference type="SMART" id="SM00360">
    <property type="entry name" value="RRM"/>
    <property type="match status" value="1"/>
</dbReference>
<dbReference type="GO" id="GO:0000381">
    <property type="term" value="P:regulation of alternative mRNA splicing, via spliceosome"/>
    <property type="evidence" value="ECO:0007669"/>
    <property type="project" value="TreeGrafter"/>
</dbReference>
<dbReference type="GO" id="GO:0003727">
    <property type="term" value="F:single-stranded RNA binding"/>
    <property type="evidence" value="ECO:0007669"/>
    <property type="project" value="TreeGrafter"/>
</dbReference>
<gene>
    <name evidence="7" type="primary">RBM7</name>
    <name evidence="7" type="ORF">TR77614</name>
</gene>
<dbReference type="SUPFAM" id="SSF54928">
    <property type="entry name" value="RNA-binding domain, RBD"/>
    <property type="match status" value="1"/>
</dbReference>
<evidence type="ECO:0000313" key="7">
    <source>
        <dbReference type="EMBL" id="JAP49655.1"/>
    </source>
</evidence>
<dbReference type="InterPro" id="IPR000504">
    <property type="entry name" value="RRM_dom"/>
</dbReference>
<dbReference type="PROSITE" id="PS50102">
    <property type="entry name" value="RRM"/>
    <property type="match status" value="1"/>
</dbReference>
<dbReference type="InterPro" id="IPR035979">
    <property type="entry name" value="RBD_domain_sf"/>
</dbReference>
<dbReference type="Gene3D" id="3.30.70.330">
    <property type="match status" value="1"/>
</dbReference>
<organism evidence="7">
    <name type="scientific">Schistocephalus solidus</name>
    <name type="common">Tapeworm</name>
    <dbReference type="NCBI Taxonomy" id="70667"/>
    <lineage>
        <taxon>Eukaryota</taxon>
        <taxon>Metazoa</taxon>
        <taxon>Spiralia</taxon>
        <taxon>Lophotrochozoa</taxon>
        <taxon>Platyhelminthes</taxon>
        <taxon>Cestoda</taxon>
        <taxon>Eucestoda</taxon>
        <taxon>Diphyllobothriidea</taxon>
        <taxon>Diphyllobothriidae</taxon>
        <taxon>Schistocephalus</taxon>
    </lineage>
</organism>
<evidence type="ECO:0000256" key="1">
    <source>
        <dbReference type="ARBA" id="ARBA00004642"/>
    </source>
</evidence>
<dbReference type="InterPro" id="IPR052285">
    <property type="entry name" value="NEXT_complex_subunit"/>
</dbReference>
<evidence type="ECO:0000256" key="2">
    <source>
        <dbReference type="ARBA" id="ARBA00022884"/>
    </source>
</evidence>
<evidence type="ECO:0000259" key="6">
    <source>
        <dbReference type="PROSITE" id="PS50102"/>
    </source>
</evidence>
<evidence type="ECO:0000256" key="3">
    <source>
        <dbReference type="ARBA" id="ARBA00023242"/>
    </source>
</evidence>
<evidence type="ECO:0000256" key="4">
    <source>
        <dbReference type="PROSITE-ProRule" id="PRU00176"/>
    </source>
</evidence>
<dbReference type="EMBL" id="GEEE01013570">
    <property type="protein sequence ID" value="JAP49655.1"/>
    <property type="molecule type" value="Transcribed_RNA"/>
</dbReference>
<proteinExistence type="predicted"/>
<dbReference type="InterPro" id="IPR012677">
    <property type="entry name" value="Nucleotide-bd_a/b_plait_sf"/>
</dbReference>
<dbReference type="PANTHER" id="PTHR13798">
    <property type="entry name" value="RNA BINDING MOTIF RBM PROTEIN -RELATED"/>
    <property type="match status" value="1"/>
</dbReference>